<dbReference type="RefSeq" id="WP_247966551.1">
    <property type="nucleotide sequence ID" value="NZ_CP095873.1"/>
</dbReference>
<dbReference type="NCBIfam" id="TIGR01845">
    <property type="entry name" value="outer_NodT"/>
    <property type="match status" value="1"/>
</dbReference>
<proteinExistence type="inferred from homology"/>
<evidence type="ECO:0000313" key="4">
    <source>
        <dbReference type="Proteomes" id="UP000830925"/>
    </source>
</evidence>
<dbReference type="SUPFAM" id="SSF56954">
    <property type="entry name" value="Outer membrane efflux proteins (OEP)"/>
    <property type="match status" value="1"/>
</dbReference>
<dbReference type="PROSITE" id="PS51257">
    <property type="entry name" value="PROKAR_LIPOPROTEIN"/>
    <property type="match status" value="1"/>
</dbReference>
<reference evidence="3" key="1">
    <citation type="submission" date="2022-04" db="EMBL/GenBank/DDBJ databases">
        <title>Genomic mining of Alcaligenes faecalis D334 producing ectoin and derivatives.</title>
        <authorList>
            <person name="Doan V.T."/>
            <person name="Quach N.T."/>
            <person name="Vu T.-H.-N."/>
            <person name="Phi Q.-T."/>
        </authorList>
    </citation>
    <scope>NUCLEOTIDE SEQUENCE</scope>
    <source>
        <strain evidence="3">D334</strain>
    </source>
</reference>
<dbReference type="PANTHER" id="PTHR30203:SF25">
    <property type="entry name" value="OUTER MEMBRANE PROTEIN-RELATED"/>
    <property type="match status" value="1"/>
</dbReference>
<protein>
    <submittedName>
        <fullName evidence="3">Efflux transporter outer membrane subunit</fullName>
    </submittedName>
</protein>
<name>A0AAE9KQW9_ALCFA</name>
<keyword evidence="2" id="KW-1134">Transmembrane beta strand</keyword>
<dbReference type="InterPro" id="IPR010131">
    <property type="entry name" value="MdtP/NodT-like"/>
</dbReference>
<dbReference type="GO" id="GO:0005886">
    <property type="term" value="C:plasma membrane"/>
    <property type="evidence" value="ECO:0007669"/>
    <property type="project" value="UniProtKB-SubCell"/>
</dbReference>
<accession>A0AAE9KQW9</accession>
<keyword evidence="2" id="KW-0449">Lipoprotein</keyword>
<dbReference type="Pfam" id="PF02321">
    <property type="entry name" value="OEP"/>
    <property type="match status" value="2"/>
</dbReference>
<dbReference type="Proteomes" id="UP000830925">
    <property type="component" value="Chromosome"/>
</dbReference>
<keyword evidence="2" id="KW-0472">Membrane</keyword>
<evidence type="ECO:0000256" key="2">
    <source>
        <dbReference type="RuleBase" id="RU362097"/>
    </source>
</evidence>
<dbReference type="AlphaFoldDB" id="A0AAE9KQW9"/>
<dbReference type="Gene3D" id="2.20.200.10">
    <property type="entry name" value="Outer membrane efflux proteins (OEP)"/>
    <property type="match status" value="1"/>
</dbReference>
<evidence type="ECO:0000313" key="3">
    <source>
        <dbReference type="EMBL" id="UPL22431.1"/>
    </source>
</evidence>
<comment type="similarity">
    <text evidence="1 2">Belongs to the outer membrane factor (OMF) (TC 1.B.17) family.</text>
</comment>
<dbReference type="PANTHER" id="PTHR30203">
    <property type="entry name" value="OUTER MEMBRANE CATION EFFLUX PROTEIN"/>
    <property type="match status" value="1"/>
</dbReference>
<sequence length="492" mass="53287">MRTKENGEFCRPIYGVPALLLALSACISPGQIQTSPLDSPKAALQARAQTLAEHTSLNEDAVPTQWWQLFNDERLSTLQAQAVRSNLDLQTATLRITESRAQLGLANAGRMPQLSANASYARSALSENSPMVKLGAPTQATDLWTLGAQASWELDLWGYHQQLSEAAQARLQASEFGMQSVKVSVAGEIARHYLLLRGVQAKEQISEQNKQIALDMLRLLESQASNGIATQSDLASVRADLAGIEARLAQQHQQSQALKNTLAMLLGQPPRELDQSLRKAELPAMPKRLPIGVSSELASQRPDILQADAKLRAAIADIGAAKADFYPRINLIGGLGLQALDFADWGDGGSRFFSIGPTLHLPIFEGGRLQSKLALSETRQQLAAINYQKTVLHAWHEVDDALIAYVTEQKRHQQLQIAVTQNQTALHVAQRAYQEGTQSFVSVLLAQRAVLTSQSELADCATAAALSVVSLYRALGGGWSAELTTPQTGEPA</sequence>
<dbReference type="EMBL" id="CP095873">
    <property type="protein sequence ID" value="UPL22431.1"/>
    <property type="molecule type" value="Genomic_DNA"/>
</dbReference>
<dbReference type="InterPro" id="IPR003423">
    <property type="entry name" value="OMP_efflux"/>
</dbReference>
<keyword evidence="2" id="KW-0812">Transmembrane</keyword>
<comment type="subcellular location">
    <subcellularLocation>
        <location evidence="2">Cell membrane</location>
        <topology evidence="2">Lipid-anchor</topology>
    </subcellularLocation>
</comment>
<dbReference type="GO" id="GO:0015562">
    <property type="term" value="F:efflux transmembrane transporter activity"/>
    <property type="evidence" value="ECO:0007669"/>
    <property type="project" value="InterPro"/>
</dbReference>
<evidence type="ECO:0000256" key="1">
    <source>
        <dbReference type="ARBA" id="ARBA00007613"/>
    </source>
</evidence>
<dbReference type="Gene3D" id="1.20.1600.10">
    <property type="entry name" value="Outer membrane efflux proteins (OEP)"/>
    <property type="match status" value="1"/>
</dbReference>
<gene>
    <name evidence="3" type="ORF">MXF72_04940</name>
</gene>
<organism evidence="3 4">
    <name type="scientific">Alcaligenes faecalis</name>
    <dbReference type="NCBI Taxonomy" id="511"/>
    <lineage>
        <taxon>Bacteria</taxon>
        <taxon>Pseudomonadati</taxon>
        <taxon>Pseudomonadota</taxon>
        <taxon>Betaproteobacteria</taxon>
        <taxon>Burkholderiales</taxon>
        <taxon>Alcaligenaceae</taxon>
        <taxon>Alcaligenes</taxon>
    </lineage>
</organism>
<keyword evidence="2" id="KW-0564">Palmitate</keyword>